<dbReference type="EMBL" id="JALP01000098">
    <property type="protein sequence ID" value="THG91011.1"/>
    <property type="molecule type" value="Genomic_DNA"/>
</dbReference>
<dbReference type="OrthoDB" id="2887228at2"/>
<evidence type="ECO:0000313" key="1">
    <source>
        <dbReference type="EMBL" id="KGA96654.1"/>
    </source>
</evidence>
<accession>A0A094WFV2</accession>
<dbReference type="EMBL" id="ALPT02000051">
    <property type="protein sequence ID" value="KGA96654.1"/>
    <property type="molecule type" value="Genomic_DNA"/>
</dbReference>
<protein>
    <submittedName>
        <fullName evidence="1">Uncharacterized protein</fullName>
    </submittedName>
</protein>
<keyword evidence="3" id="KW-1185">Reference proteome</keyword>
<gene>
    <name evidence="2" type="ORF">AJ85_07785</name>
    <name evidence="1" type="ORF">BALCAV_0214855</name>
</gene>
<reference evidence="1 3" key="1">
    <citation type="journal article" date="2014" name="Genome Announc.">
        <title>Draft Genome Sequence of Bacillus alcalophilus AV1934, a Classic Alkaliphile Isolated from Human Feces in 1934.</title>
        <authorList>
            <person name="Attie O."/>
            <person name="Jayaprakash A."/>
            <person name="Shah H."/>
            <person name="Paulsen I.T."/>
            <person name="Morino M."/>
            <person name="Takahashi Y."/>
            <person name="Narumi I."/>
            <person name="Sachidanandam R."/>
            <person name="Satoh K."/>
            <person name="Ito M."/>
            <person name="Krulwich T.A."/>
        </authorList>
    </citation>
    <scope>NUCLEOTIDE SEQUENCE [LARGE SCALE GENOMIC DNA]</scope>
    <source>
        <strain evidence="1 3">AV1934</strain>
    </source>
</reference>
<evidence type="ECO:0000313" key="4">
    <source>
        <dbReference type="Proteomes" id="UP000297014"/>
    </source>
</evidence>
<sequence length="116" mass="13961">MIYEQFLKEVVNDFKALFNDFEEQVVKLRTVETFDEYFQQIVNDEDLIGEIYREAKRFGVQVTHFQTDLYKEVKDFKGLIRQRIQQIEQQLELGLIEQEKLFHAKTAQNLLRRSLG</sequence>
<dbReference type="RefSeq" id="WP_003321430.1">
    <property type="nucleotide sequence ID" value="NZ_ALPT02000051.1"/>
</dbReference>
<dbReference type="Proteomes" id="UP000297014">
    <property type="component" value="Unassembled WGS sequence"/>
</dbReference>
<evidence type="ECO:0000313" key="3">
    <source>
        <dbReference type="Proteomes" id="UP000002754"/>
    </source>
</evidence>
<organism evidence="1 3">
    <name type="scientific">Alkalihalobacillus alcalophilus ATCC 27647 = CGMCC 1.3604</name>
    <dbReference type="NCBI Taxonomy" id="1218173"/>
    <lineage>
        <taxon>Bacteria</taxon>
        <taxon>Bacillati</taxon>
        <taxon>Bacillota</taxon>
        <taxon>Bacilli</taxon>
        <taxon>Bacillales</taxon>
        <taxon>Bacillaceae</taxon>
        <taxon>Alkalihalobacillus</taxon>
    </lineage>
</organism>
<name>A0A094WFV2_ALKAL</name>
<dbReference type="Proteomes" id="UP000002754">
    <property type="component" value="Unassembled WGS sequence"/>
</dbReference>
<dbReference type="eggNOG" id="ENOG5032NMY">
    <property type="taxonomic scope" value="Bacteria"/>
</dbReference>
<evidence type="ECO:0000313" key="2">
    <source>
        <dbReference type="EMBL" id="THG91011.1"/>
    </source>
</evidence>
<dbReference type="AlphaFoldDB" id="A0A094WFV2"/>
<proteinExistence type="predicted"/>
<comment type="caution">
    <text evidence="1">The sequence shown here is derived from an EMBL/GenBank/DDBJ whole genome shotgun (WGS) entry which is preliminary data.</text>
</comment>
<reference evidence="2 4" key="2">
    <citation type="submission" date="2014-01" db="EMBL/GenBank/DDBJ databases">
        <title>Draft genome sequencing of Bacillus alcalophilus CGMCC 1.3604.</title>
        <authorList>
            <person name="Yang J."/>
            <person name="Diao L."/>
            <person name="Yang S."/>
        </authorList>
    </citation>
    <scope>NUCLEOTIDE SEQUENCE [LARGE SCALE GENOMIC DNA]</scope>
    <source>
        <strain evidence="2 4">CGMCC 1.3604</strain>
    </source>
</reference>